<dbReference type="Gene3D" id="3.30.450.40">
    <property type="match status" value="1"/>
</dbReference>
<dbReference type="SMART" id="SM00065">
    <property type="entry name" value="GAF"/>
    <property type="match status" value="1"/>
</dbReference>
<evidence type="ECO:0000259" key="4">
    <source>
        <dbReference type="SMART" id="SM00065"/>
    </source>
</evidence>
<dbReference type="InterPro" id="IPR029016">
    <property type="entry name" value="GAF-like_dom_sf"/>
</dbReference>
<keyword evidence="1" id="KW-0808">Transferase</keyword>
<dbReference type="AlphaFoldDB" id="A0A930UXV8"/>
<dbReference type="Gene3D" id="3.30.565.10">
    <property type="entry name" value="Histidine kinase-like ATPase, C-terminal domain"/>
    <property type="match status" value="1"/>
</dbReference>
<dbReference type="GO" id="GO:0000155">
    <property type="term" value="F:phosphorelay sensor kinase activity"/>
    <property type="evidence" value="ECO:0007669"/>
    <property type="project" value="InterPro"/>
</dbReference>
<dbReference type="EMBL" id="JADIVZ010000008">
    <property type="protein sequence ID" value="MBF4162888.1"/>
    <property type="molecule type" value="Genomic_DNA"/>
</dbReference>
<dbReference type="Pfam" id="PF13185">
    <property type="entry name" value="GAF_2"/>
    <property type="match status" value="1"/>
</dbReference>
<protein>
    <submittedName>
        <fullName evidence="5">GAF domain-containing protein</fullName>
    </submittedName>
</protein>
<evidence type="ECO:0000313" key="5">
    <source>
        <dbReference type="EMBL" id="MBF4162888.1"/>
    </source>
</evidence>
<evidence type="ECO:0000256" key="1">
    <source>
        <dbReference type="ARBA" id="ARBA00022679"/>
    </source>
</evidence>
<dbReference type="InterPro" id="IPR036890">
    <property type="entry name" value="HATPase_C_sf"/>
</dbReference>
<keyword evidence="6" id="KW-1185">Reference proteome</keyword>
<dbReference type="SUPFAM" id="SSF55874">
    <property type="entry name" value="ATPase domain of HSP90 chaperone/DNA topoisomerase II/histidine kinase"/>
    <property type="match status" value="1"/>
</dbReference>
<keyword evidence="3" id="KW-0902">Two-component regulatory system</keyword>
<sequence>MPYRRQELTGSAPALLDAVVAISSEADLPSVLSRIVESACLLTDARYGALGVLGPDGDLADLITYGLDRESSDITEFPHGRGILRLLIDAPEPLRLEDLTTHPHRVGFPAGHPEMRSFLGVPVRLRGWIFGNLYLAEKADGTFTEDDELLVVALAAAAAHVVDRARDFDVSERSRQWLQASTDLVAALQPPLEMHTALTRIATTAAEVSEGSGAAVVRMPHGGDDAVVAGDDVEGSRALLSQSLAELGQLTRPAEWEHPQGRLQLVPLDAHAASDLALVTFHGPDHPVLVVEERELLARFAGQAALALDRAEAVAQQATLAVLSDRERIARDLHDTAIQRLFAAGLALQGLSASLDPDRADQHERVDHLIDELDHVVRDVRGTIAALRQGLDTSLTTAVRALAREYATSLGFTPTVHTLGPVDAVVSDTVADELLPVLREALSNVSRHAGATAAWIYLTVDPLDSATPGVTLHVEDDGVGAQPGSRSSGLQNVWQRAVSLGGTSRLLPRDPHGTVFAWRVPI</sequence>
<dbReference type="Gene3D" id="1.20.5.1930">
    <property type="match status" value="1"/>
</dbReference>
<dbReference type="Proteomes" id="UP000656804">
    <property type="component" value="Unassembled WGS sequence"/>
</dbReference>
<organism evidence="5 6">
    <name type="scientific">Nocardioides acrostichi</name>
    <dbReference type="NCBI Taxonomy" id="2784339"/>
    <lineage>
        <taxon>Bacteria</taxon>
        <taxon>Bacillati</taxon>
        <taxon>Actinomycetota</taxon>
        <taxon>Actinomycetes</taxon>
        <taxon>Propionibacteriales</taxon>
        <taxon>Nocardioidaceae</taxon>
        <taxon>Nocardioides</taxon>
    </lineage>
</organism>
<gene>
    <name evidence="5" type="ORF">ISG29_14430</name>
</gene>
<dbReference type="PANTHER" id="PTHR24421">
    <property type="entry name" value="NITRATE/NITRITE SENSOR PROTEIN NARX-RELATED"/>
    <property type="match status" value="1"/>
</dbReference>
<feature type="domain" description="GAF" evidence="4">
    <location>
        <begin position="27"/>
        <end position="172"/>
    </location>
</feature>
<dbReference type="CDD" id="cd16917">
    <property type="entry name" value="HATPase_UhpB-NarQ-NarX-like"/>
    <property type="match status" value="1"/>
</dbReference>
<accession>A0A930UXV8</accession>
<evidence type="ECO:0000313" key="6">
    <source>
        <dbReference type="Proteomes" id="UP000656804"/>
    </source>
</evidence>
<dbReference type="SUPFAM" id="SSF55781">
    <property type="entry name" value="GAF domain-like"/>
    <property type="match status" value="1"/>
</dbReference>
<dbReference type="InterPro" id="IPR011712">
    <property type="entry name" value="Sig_transdc_His_kin_sub3_dim/P"/>
</dbReference>
<dbReference type="Pfam" id="PF07730">
    <property type="entry name" value="HisKA_3"/>
    <property type="match status" value="1"/>
</dbReference>
<dbReference type="PANTHER" id="PTHR24421:SF56">
    <property type="entry name" value="OXYGEN SENSOR HISTIDINE KINASE RESPONSE REGULATOR DOST"/>
    <property type="match status" value="1"/>
</dbReference>
<dbReference type="GO" id="GO:0016020">
    <property type="term" value="C:membrane"/>
    <property type="evidence" value="ECO:0007669"/>
    <property type="project" value="InterPro"/>
</dbReference>
<dbReference type="RefSeq" id="WP_194504156.1">
    <property type="nucleotide sequence ID" value="NZ_JADIVZ010000008.1"/>
</dbReference>
<dbReference type="InterPro" id="IPR050482">
    <property type="entry name" value="Sensor_HK_TwoCompSys"/>
</dbReference>
<keyword evidence="2" id="KW-0418">Kinase</keyword>
<evidence type="ECO:0000256" key="3">
    <source>
        <dbReference type="ARBA" id="ARBA00023012"/>
    </source>
</evidence>
<reference evidence="5" key="1">
    <citation type="submission" date="2020-11" db="EMBL/GenBank/DDBJ databases">
        <title>Nocardioides sp. CBS4Y-1, whole genome shotgun sequence.</title>
        <authorList>
            <person name="Tuo L."/>
        </authorList>
    </citation>
    <scope>NUCLEOTIDE SEQUENCE</scope>
    <source>
        <strain evidence="5">CBS4Y-1</strain>
    </source>
</reference>
<name>A0A930UXV8_9ACTN</name>
<evidence type="ECO:0000256" key="2">
    <source>
        <dbReference type="ARBA" id="ARBA00022777"/>
    </source>
</evidence>
<proteinExistence type="predicted"/>
<dbReference type="InterPro" id="IPR003018">
    <property type="entry name" value="GAF"/>
</dbReference>
<comment type="caution">
    <text evidence="5">The sequence shown here is derived from an EMBL/GenBank/DDBJ whole genome shotgun (WGS) entry which is preliminary data.</text>
</comment>
<dbReference type="GO" id="GO:0046983">
    <property type="term" value="F:protein dimerization activity"/>
    <property type="evidence" value="ECO:0007669"/>
    <property type="project" value="InterPro"/>
</dbReference>